<sequence>MEWNLKEIDTYAKKWIREAGDHIRASFSKTLNVTSKSNPNDLVTDLDKATEQFFIKKIKETYPDHKIIGEEGYGDNVTDLTGTVWIIDPIDGTMNFVHQQRNFAISIGIYFDGEGLIGLIYDVVHDELYHCIKGNGVYLNEKPIPKLTEAKISEAIIALNATWVAPNKRIDHQLLLPLVKDVRGTRSYGSAAMEMVYVATGRIDAYITPRLAPWDIAAGIIMIKELGGKATNLRGEEVDILKQNSLFAAKPGLHGYILRNYLKDGKW</sequence>
<proteinExistence type="predicted"/>
<feature type="binding site" evidence="7">
    <location>
        <position position="215"/>
    </location>
    <ligand>
        <name>Mg(2+)</name>
        <dbReference type="ChEBI" id="CHEBI:18420"/>
        <label>1</label>
        <note>catalytic</note>
    </ligand>
</feature>
<evidence type="ECO:0000256" key="3">
    <source>
        <dbReference type="ARBA" id="ARBA00013106"/>
    </source>
</evidence>
<feature type="binding site" evidence="7">
    <location>
        <position position="70"/>
    </location>
    <ligand>
        <name>Mg(2+)</name>
        <dbReference type="ChEBI" id="CHEBI:18420"/>
        <label>1</label>
        <note>catalytic</note>
    </ligand>
</feature>
<comment type="catalytic activity">
    <reaction evidence="1">
        <text>a myo-inositol phosphate + H2O = myo-inositol + phosphate</text>
        <dbReference type="Rhea" id="RHEA:24056"/>
        <dbReference type="ChEBI" id="CHEBI:15377"/>
        <dbReference type="ChEBI" id="CHEBI:17268"/>
        <dbReference type="ChEBI" id="CHEBI:43474"/>
        <dbReference type="ChEBI" id="CHEBI:84139"/>
        <dbReference type="EC" id="3.1.3.25"/>
    </reaction>
</comment>
<dbReference type="PANTHER" id="PTHR20854">
    <property type="entry name" value="INOSITOL MONOPHOSPHATASE"/>
    <property type="match status" value="1"/>
</dbReference>
<dbReference type="InterPro" id="IPR000760">
    <property type="entry name" value="Inositol_monophosphatase-like"/>
</dbReference>
<dbReference type="GO" id="GO:0008934">
    <property type="term" value="F:inositol monophosphate 1-phosphatase activity"/>
    <property type="evidence" value="ECO:0007669"/>
    <property type="project" value="TreeGrafter"/>
</dbReference>
<evidence type="ECO:0000313" key="8">
    <source>
        <dbReference type="EMBL" id="KIY21223.1"/>
    </source>
</evidence>
<reference evidence="8 9" key="1">
    <citation type="submission" date="2015-01" db="EMBL/GenBank/DDBJ databases">
        <title>Draft genome sequences of the supercritical CO2 tolerant bacteria Bacillus subterraneus MITOT1 and Bacillus cereus MIT0214.</title>
        <authorList>
            <person name="Peet K.C."/>
            <person name="Thompson J.R."/>
        </authorList>
    </citation>
    <scope>NUCLEOTIDE SEQUENCE [LARGE SCALE GENOMIC DNA]</scope>
    <source>
        <strain evidence="8 9">MITOT1</strain>
    </source>
</reference>
<dbReference type="SUPFAM" id="SSF56655">
    <property type="entry name" value="Carbohydrate phosphatase"/>
    <property type="match status" value="1"/>
</dbReference>
<dbReference type="Gene3D" id="3.40.190.80">
    <property type="match status" value="1"/>
</dbReference>
<evidence type="ECO:0000256" key="6">
    <source>
        <dbReference type="ARBA" id="ARBA00022842"/>
    </source>
</evidence>
<keyword evidence="9" id="KW-1185">Reference proteome</keyword>
<dbReference type="InterPro" id="IPR020583">
    <property type="entry name" value="Inositol_monoP_metal-BS"/>
</dbReference>
<dbReference type="PATRIC" id="fig|285983.3.peg.1910"/>
<dbReference type="EMBL" id="JXIQ01000118">
    <property type="protein sequence ID" value="KIY21223.1"/>
    <property type="molecule type" value="Genomic_DNA"/>
</dbReference>
<accession>A0A0D6Z9G1</accession>
<evidence type="ECO:0000313" key="9">
    <source>
        <dbReference type="Proteomes" id="UP000032512"/>
    </source>
</evidence>
<dbReference type="PANTHER" id="PTHR20854:SF4">
    <property type="entry name" value="INOSITOL-1-MONOPHOSPHATASE-RELATED"/>
    <property type="match status" value="1"/>
</dbReference>
<feature type="binding site" evidence="7">
    <location>
        <position position="88"/>
    </location>
    <ligand>
        <name>Mg(2+)</name>
        <dbReference type="ChEBI" id="CHEBI:18420"/>
        <label>1</label>
        <note>catalytic</note>
    </ligand>
</feature>
<organism evidence="8 9">
    <name type="scientific">Mesobacillus subterraneus</name>
    <dbReference type="NCBI Taxonomy" id="285983"/>
    <lineage>
        <taxon>Bacteria</taxon>
        <taxon>Bacillati</taxon>
        <taxon>Bacillota</taxon>
        <taxon>Bacilli</taxon>
        <taxon>Bacillales</taxon>
        <taxon>Bacillaceae</taxon>
        <taxon>Mesobacillus</taxon>
    </lineage>
</organism>
<dbReference type="RefSeq" id="WP_044395031.1">
    <property type="nucleotide sequence ID" value="NZ_JXIQ01000118.1"/>
</dbReference>
<comment type="caution">
    <text evidence="8">The sequence shown here is derived from an EMBL/GenBank/DDBJ whole genome shotgun (WGS) entry which is preliminary data.</text>
</comment>
<dbReference type="AlphaFoldDB" id="A0A0D6Z9G1"/>
<dbReference type="Proteomes" id="UP000032512">
    <property type="component" value="Unassembled WGS sequence"/>
</dbReference>
<keyword evidence="6 7" id="KW-0460">Magnesium</keyword>
<dbReference type="Pfam" id="PF00459">
    <property type="entry name" value="Inositol_P"/>
    <property type="match status" value="1"/>
</dbReference>
<dbReference type="EC" id="3.1.3.25" evidence="3"/>
<dbReference type="FunFam" id="3.30.540.10:FF:000003">
    <property type="entry name" value="Inositol-1-monophosphatase"/>
    <property type="match status" value="1"/>
</dbReference>
<keyword evidence="5" id="KW-0378">Hydrolase</keyword>
<dbReference type="GO" id="GO:0046854">
    <property type="term" value="P:phosphatidylinositol phosphate biosynthetic process"/>
    <property type="evidence" value="ECO:0007669"/>
    <property type="project" value="InterPro"/>
</dbReference>
<feature type="binding site" evidence="7">
    <location>
        <position position="91"/>
    </location>
    <ligand>
        <name>Mg(2+)</name>
        <dbReference type="ChEBI" id="CHEBI:18420"/>
        <label>1</label>
        <note>catalytic</note>
    </ligand>
</feature>
<dbReference type="OrthoDB" id="9772456at2"/>
<evidence type="ECO:0000256" key="5">
    <source>
        <dbReference type="ARBA" id="ARBA00022801"/>
    </source>
</evidence>
<dbReference type="PRINTS" id="PR00377">
    <property type="entry name" value="IMPHPHTASES"/>
</dbReference>
<evidence type="ECO:0000256" key="7">
    <source>
        <dbReference type="PIRSR" id="PIRSR600760-2"/>
    </source>
</evidence>
<feature type="binding site" evidence="7">
    <location>
        <position position="90"/>
    </location>
    <ligand>
        <name>Mg(2+)</name>
        <dbReference type="ChEBI" id="CHEBI:18420"/>
        <label>2</label>
    </ligand>
</feature>
<evidence type="ECO:0000256" key="4">
    <source>
        <dbReference type="ARBA" id="ARBA00022723"/>
    </source>
</evidence>
<dbReference type="CDD" id="cd01637">
    <property type="entry name" value="IMPase_like"/>
    <property type="match status" value="1"/>
</dbReference>
<dbReference type="PROSITE" id="PS00630">
    <property type="entry name" value="IMP_2"/>
    <property type="match status" value="1"/>
</dbReference>
<evidence type="ECO:0000256" key="2">
    <source>
        <dbReference type="ARBA" id="ARBA00001946"/>
    </source>
</evidence>
<dbReference type="PROSITE" id="PS00629">
    <property type="entry name" value="IMP_1"/>
    <property type="match status" value="1"/>
</dbReference>
<keyword evidence="4 7" id="KW-0479">Metal-binding</keyword>
<dbReference type="Gene3D" id="3.30.540.10">
    <property type="entry name" value="Fructose-1,6-Bisphosphatase, subunit A, domain 1"/>
    <property type="match status" value="1"/>
</dbReference>
<dbReference type="InterPro" id="IPR020550">
    <property type="entry name" value="Inositol_monophosphatase_CS"/>
</dbReference>
<gene>
    <name evidence="8" type="ORF">UB32_14920</name>
</gene>
<dbReference type="GO" id="GO:0006020">
    <property type="term" value="P:inositol metabolic process"/>
    <property type="evidence" value="ECO:0007669"/>
    <property type="project" value="TreeGrafter"/>
</dbReference>
<evidence type="ECO:0000256" key="1">
    <source>
        <dbReference type="ARBA" id="ARBA00001033"/>
    </source>
</evidence>
<comment type="cofactor">
    <cofactor evidence="2 7">
        <name>Mg(2+)</name>
        <dbReference type="ChEBI" id="CHEBI:18420"/>
    </cofactor>
</comment>
<protein>
    <recommendedName>
        <fullName evidence="3">inositol-phosphate phosphatase</fullName>
        <ecNumber evidence="3">3.1.3.25</ecNumber>
    </recommendedName>
</protein>
<name>A0A0D6Z9G1_9BACI</name>
<dbReference type="GO" id="GO:0046872">
    <property type="term" value="F:metal ion binding"/>
    <property type="evidence" value="ECO:0007669"/>
    <property type="project" value="UniProtKB-KW"/>
</dbReference>
<dbReference type="GO" id="GO:0007165">
    <property type="term" value="P:signal transduction"/>
    <property type="evidence" value="ECO:0007669"/>
    <property type="project" value="TreeGrafter"/>
</dbReference>